<organism evidence="1 2">
    <name type="scientific">Pocillopora damicornis</name>
    <name type="common">Cauliflower coral</name>
    <name type="synonym">Millepora damicornis</name>
    <dbReference type="NCBI Taxonomy" id="46731"/>
    <lineage>
        <taxon>Eukaryota</taxon>
        <taxon>Metazoa</taxon>
        <taxon>Cnidaria</taxon>
        <taxon>Anthozoa</taxon>
        <taxon>Hexacorallia</taxon>
        <taxon>Scleractinia</taxon>
        <taxon>Astrocoeniina</taxon>
        <taxon>Pocilloporidae</taxon>
        <taxon>Pocillopora</taxon>
    </lineage>
</organism>
<protein>
    <submittedName>
        <fullName evidence="1">Uncharacterized protein</fullName>
    </submittedName>
</protein>
<dbReference type="Proteomes" id="UP000275408">
    <property type="component" value="Unassembled WGS sequence"/>
</dbReference>
<name>A0A3M6TJK8_POCDA</name>
<evidence type="ECO:0000313" key="1">
    <source>
        <dbReference type="EMBL" id="RMX41565.1"/>
    </source>
</evidence>
<accession>A0A3M6TJK8</accession>
<proteinExistence type="predicted"/>
<comment type="caution">
    <text evidence="1">The sequence shown here is derived from an EMBL/GenBank/DDBJ whole genome shotgun (WGS) entry which is preliminary data.</text>
</comment>
<evidence type="ECO:0000313" key="2">
    <source>
        <dbReference type="Proteomes" id="UP000275408"/>
    </source>
</evidence>
<gene>
    <name evidence="1" type="ORF">pdam_00008639</name>
</gene>
<dbReference type="EMBL" id="RCHS01003477">
    <property type="protein sequence ID" value="RMX41565.1"/>
    <property type="molecule type" value="Genomic_DNA"/>
</dbReference>
<dbReference type="AlphaFoldDB" id="A0A3M6TJK8"/>
<reference evidence="1 2" key="1">
    <citation type="journal article" date="2018" name="Sci. Rep.">
        <title>Comparative analysis of the Pocillopora damicornis genome highlights role of immune system in coral evolution.</title>
        <authorList>
            <person name="Cunning R."/>
            <person name="Bay R.A."/>
            <person name="Gillette P."/>
            <person name="Baker A.C."/>
            <person name="Traylor-Knowles N."/>
        </authorList>
    </citation>
    <scope>NUCLEOTIDE SEQUENCE [LARGE SCALE GENOMIC DNA]</scope>
    <source>
        <strain evidence="1">RSMAS</strain>
        <tissue evidence="1">Whole animal</tissue>
    </source>
</reference>
<sequence>MCSLGNRRIGIGNCCFVLYCRTMSSRFLLPSRRTWSHSMSSRNIPAKH</sequence>
<keyword evidence="2" id="KW-1185">Reference proteome</keyword>